<evidence type="ECO:0000256" key="1">
    <source>
        <dbReference type="SAM" id="MobiDB-lite"/>
    </source>
</evidence>
<feature type="region of interest" description="Disordered" evidence="1">
    <location>
        <begin position="291"/>
        <end position="341"/>
    </location>
</feature>
<accession>A0AAJ8K448</accession>
<dbReference type="AlphaFoldDB" id="A0AAJ8K448"/>
<gene>
    <name evidence="2" type="ORF">I302_102545</name>
</gene>
<organism evidence="2 3">
    <name type="scientific">Kwoniella bestiolae CBS 10118</name>
    <dbReference type="NCBI Taxonomy" id="1296100"/>
    <lineage>
        <taxon>Eukaryota</taxon>
        <taxon>Fungi</taxon>
        <taxon>Dikarya</taxon>
        <taxon>Basidiomycota</taxon>
        <taxon>Agaricomycotina</taxon>
        <taxon>Tremellomycetes</taxon>
        <taxon>Tremellales</taxon>
        <taxon>Cryptococcaceae</taxon>
        <taxon>Kwoniella</taxon>
    </lineage>
</organism>
<feature type="compositionally biased region" description="Polar residues" evidence="1">
    <location>
        <begin position="96"/>
        <end position="111"/>
    </location>
</feature>
<dbReference type="EMBL" id="CP144541">
    <property type="protein sequence ID" value="WVW80559.1"/>
    <property type="molecule type" value="Genomic_DNA"/>
</dbReference>
<dbReference type="Proteomes" id="UP000092730">
    <property type="component" value="Chromosome 1"/>
</dbReference>
<feature type="region of interest" description="Disordered" evidence="1">
    <location>
        <begin position="214"/>
        <end position="234"/>
    </location>
</feature>
<feature type="compositionally biased region" description="Polar residues" evidence="1">
    <location>
        <begin position="68"/>
        <end position="84"/>
    </location>
</feature>
<proteinExistence type="predicted"/>
<feature type="region of interest" description="Disordered" evidence="1">
    <location>
        <begin position="43"/>
        <end position="84"/>
    </location>
</feature>
<feature type="compositionally biased region" description="Polar residues" evidence="1">
    <location>
        <begin position="301"/>
        <end position="311"/>
    </location>
</feature>
<protein>
    <submittedName>
        <fullName evidence="2">Uncharacterized protein</fullName>
    </submittedName>
</protein>
<dbReference type="RefSeq" id="XP_065725585.1">
    <property type="nucleotide sequence ID" value="XM_065869513.1"/>
</dbReference>
<feature type="region of interest" description="Disordered" evidence="1">
    <location>
        <begin position="96"/>
        <end position="194"/>
    </location>
</feature>
<sequence>MTYRDSFISTASTDTYPSTMSSLSHSALGLTDAPLRPRLRSTLANSTSSSSVPGTPVRTKAFRPQLRQPPSRSSLHQEATTNAARRVVHQQSNEVLRTIPPKSSQSDLSSNGPPPTSRPVSRNGTAPDPQNTPERPATTPAKPTSRSTPTTQLARPSQPQRAETTQPTLTRATQRPPVQRKPVPVPAFPARTESSLAEEWEAELIKDTRQLNIRPAPTPARQGPSGKEREEQRLKDMEWERSGMWDTTRDPAREAEDRARRDFGRDVAYPPATPRVPVRAAPSGVTSVHIGIRPRLHPTRASDSMVRNQPDPSIPVPLFSPASASPDLPDDFSRSSHNPRYDPALAEKAKKEYEDWKARKAEREGGIADEGENHGTRDWVPKSREVARPGNVEGIAHSDAYEDTHHRMSVQDQMILHQQMQAMQQQAMQMQMAEAAPPVEKQQTPMPKQPAKAPIQAQVQTPEVAQPAQNAEDMNLAQDQIQAHDWGYPYLYGMGWDPTGMGAGQMQGMEGYYPEQGYWDPLYWWGMGGMMSDPQQLAMAQGQGANDGKKVQFVDPNPDATQEGLSNQAASTPITPEDPYAEL</sequence>
<evidence type="ECO:0000313" key="3">
    <source>
        <dbReference type="Proteomes" id="UP000092730"/>
    </source>
</evidence>
<feature type="region of interest" description="Disordered" evidence="1">
    <location>
        <begin position="1"/>
        <end position="24"/>
    </location>
</feature>
<feature type="region of interest" description="Disordered" evidence="1">
    <location>
        <begin position="538"/>
        <end position="583"/>
    </location>
</feature>
<keyword evidence="3" id="KW-1185">Reference proteome</keyword>
<dbReference type="GeneID" id="30205632"/>
<name>A0AAJ8K448_9TREE</name>
<feature type="compositionally biased region" description="Polar residues" evidence="1">
    <location>
        <begin position="7"/>
        <end position="24"/>
    </location>
</feature>
<feature type="compositionally biased region" description="Polar residues" evidence="1">
    <location>
        <begin position="141"/>
        <end position="173"/>
    </location>
</feature>
<reference evidence="2" key="2">
    <citation type="submission" date="2024-02" db="EMBL/GenBank/DDBJ databases">
        <title>Comparative genomics of Cryptococcus and Kwoniella reveals pathogenesis evolution and contrasting modes of karyotype evolution via chromosome fusion or intercentromeric recombination.</title>
        <authorList>
            <person name="Coelho M.A."/>
            <person name="David-Palma M."/>
            <person name="Shea T."/>
            <person name="Bowers K."/>
            <person name="McGinley-Smith S."/>
            <person name="Mohammad A.W."/>
            <person name="Gnirke A."/>
            <person name="Yurkov A.M."/>
            <person name="Nowrousian M."/>
            <person name="Sun S."/>
            <person name="Cuomo C.A."/>
            <person name="Heitman J."/>
        </authorList>
    </citation>
    <scope>NUCLEOTIDE SEQUENCE</scope>
    <source>
        <strain evidence="2">CBS 10118</strain>
    </source>
</reference>
<feature type="compositionally biased region" description="Polar residues" evidence="1">
    <location>
        <begin position="559"/>
        <end position="574"/>
    </location>
</feature>
<evidence type="ECO:0000313" key="2">
    <source>
        <dbReference type="EMBL" id="WVW80559.1"/>
    </source>
</evidence>
<dbReference type="KEGG" id="kbi:30205632"/>
<reference evidence="2" key="1">
    <citation type="submission" date="2013-07" db="EMBL/GenBank/DDBJ databases">
        <authorList>
            <consortium name="The Broad Institute Genome Sequencing Platform"/>
            <person name="Cuomo C."/>
            <person name="Litvintseva A."/>
            <person name="Chen Y."/>
            <person name="Heitman J."/>
            <person name="Sun S."/>
            <person name="Springer D."/>
            <person name="Dromer F."/>
            <person name="Young S.K."/>
            <person name="Zeng Q."/>
            <person name="Gargeya S."/>
            <person name="Fitzgerald M."/>
            <person name="Abouelleil A."/>
            <person name="Alvarado L."/>
            <person name="Berlin A.M."/>
            <person name="Chapman S.B."/>
            <person name="Dewar J."/>
            <person name="Goldberg J."/>
            <person name="Griggs A."/>
            <person name="Gujja S."/>
            <person name="Hansen M."/>
            <person name="Howarth C."/>
            <person name="Imamovic A."/>
            <person name="Larimer J."/>
            <person name="McCowan C."/>
            <person name="Murphy C."/>
            <person name="Pearson M."/>
            <person name="Priest M."/>
            <person name="Roberts A."/>
            <person name="Saif S."/>
            <person name="Shea T."/>
            <person name="Sykes S."/>
            <person name="Wortman J."/>
            <person name="Nusbaum C."/>
            <person name="Birren B."/>
        </authorList>
    </citation>
    <scope>NUCLEOTIDE SEQUENCE</scope>
    <source>
        <strain evidence="2">CBS 10118</strain>
    </source>
</reference>
<feature type="compositionally biased region" description="Polar residues" evidence="1">
    <location>
        <begin position="118"/>
        <end position="133"/>
    </location>
</feature>